<protein>
    <submittedName>
        <fullName evidence="2">Uncharacterized protein</fullName>
    </submittedName>
</protein>
<sequence>NLLILWAVRIPAAYILHALGYGTSSMACVSLSYAVGLVAMLGYFLTPEWGKLRRKAKELGDAVTAETEPTL</sequence>
<gene>
    <name evidence="2" type="ORF">LEA_04968</name>
</gene>
<accession>K1U7C5</accession>
<keyword evidence="1" id="KW-0472">Membrane</keyword>
<organism evidence="2">
    <name type="scientific">human gut metagenome</name>
    <dbReference type="NCBI Taxonomy" id="408170"/>
    <lineage>
        <taxon>unclassified sequences</taxon>
        <taxon>metagenomes</taxon>
        <taxon>organismal metagenomes</taxon>
    </lineage>
</organism>
<feature type="transmembrane region" description="Helical" evidence="1">
    <location>
        <begin position="12"/>
        <end position="45"/>
    </location>
</feature>
<name>K1U7C5_9ZZZZ</name>
<evidence type="ECO:0000313" key="2">
    <source>
        <dbReference type="EMBL" id="EKC75899.1"/>
    </source>
</evidence>
<keyword evidence="1" id="KW-1133">Transmembrane helix</keyword>
<comment type="caution">
    <text evidence="2">The sequence shown here is derived from an EMBL/GenBank/DDBJ whole genome shotgun (WGS) entry which is preliminary data.</text>
</comment>
<evidence type="ECO:0000256" key="1">
    <source>
        <dbReference type="SAM" id="Phobius"/>
    </source>
</evidence>
<proteinExistence type="predicted"/>
<dbReference type="EMBL" id="AJWY01003252">
    <property type="protein sequence ID" value="EKC75899.1"/>
    <property type="molecule type" value="Genomic_DNA"/>
</dbReference>
<dbReference type="AlphaFoldDB" id="K1U7C5"/>
<reference evidence="2" key="1">
    <citation type="journal article" date="2013" name="Environ. Microbiol.">
        <title>Microbiota from the distal guts of lean and obese adolescents exhibit partial functional redundancy besides clear differences in community structure.</title>
        <authorList>
            <person name="Ferrer M."/>
            <person name="Ruiz A."/>
            <person name="Lanza F."/>
            <person name="Haange S.B."/>
            <person name="Oberbach A."/>
            <person name="Till H."/>
            <person name="Bargiela R."/>
            <person name="Campoy C."/>
            <person name="Segura M.T."/>
            <person name="Richter M."/>
            <person name="von Bergen M."/>
            <person name="Seifert J."/>
            <person name="Suarez A."/>
        </authorList>
    </citation>
    <scope>NUCLEOTIDE SEQUENCE</scope>
</reference>
<feature type="non-terminal residue" evidence="2">
    <location>
        <position position="1"/>
    </location>
</feature>
<keyword evidence="1" id="KW-0812">Transmembrane</keyword>